<proteinExistence type="predicted"/>
<dbReference type="GO" id="GO:0008201">
    <property type="term" value="F:heparin binding"/>
    <property type="evidence" value="ECO:0007669"/>
    <property type="project" value="UniProtKB-KW"/>
</dbReference>
<keyword evidence="10" id="KW-0472">Membrane</keyword>
<evidence type="ECO:0000256" key="8">
    <source>
        <dbReference type="ARBA" id="ARBA00022729"/>
    </source>
</evidence>
<evidence type="ECO:0000313" key="17">
    <source>
        <dbReference type="Proteomes" id="UP000694553"/>
    </source>
</evidence>
<evidence type="ECO:0000256" key="6">
    <source>
        <dbReference type="ARBA" id="ARBA00022659"/>
    </source>
</evidence>
<evidence type="ECO:0000256" key="10">
    <source>
        <dbReference type="ARBA" id="ARBA00023136"/>
    </source>
</evidence>
<reference evidence="17" key="1">
    <citation type="submission" date="2019-10" db="EMBL/GenBank/DDBJ databases">
        <title>Corvus moneduloides (New Caledonian crow) genome, bCorMon1, primary haplotype.</title>
        <authorList>
            <person name="Rutz C."/>
            <person name="Fungtammasan C."/>
            <person name="Mountcastle J."/>
            <person name="Formenti G."/>
            <person name="Chow W."/>
            <person name="Howe K."/>
            <person name="Steele M.P."/>
            <person name="Fernandes J."/>
            <person name="Gilbert M.T.P."/>
            <person name="Fedrigo O."/>
            <person name="Jarvis E.D."/>
            <person name="Gemmell N."/>
        </authorList>
    </citation>
    <scope>NUCLEOTIDE SEQUENCE [LARGE SCALE GENOMIC DNA]</scope>
</reference>
<sequence>MKHVMVASDFISSDTRKLLSSVYWDGNKHKELICNHPFVGALVLREEHWPGGHSGRRGLAGMHPLALLGCLVALSHCALASKVCPRPPEVLFATINVDKKVYEVGEEVEYTCRPGFMPNSGQRKYTCLPTGKWAFNTLLCLPKRCPPPPPLKNGKMDFEEFQYQSTVTFSCDPGYNLVGSRTSQCMADGKWTGTFPQCQQVSSSAVQKLVRKNQAECCIFGFICVDFRETHFKGLYKRSGSGMLFTAEAVTCAPPLLPEFGVLSYRRLNPGNVSHFLDTILFECVPPLALIGNETAICMANGTWSSIPVCKVVTCPTPIGIENGFIEFAVRRTYHYNESVSFGCQPGYVMEGSKHSRCENTGNWSTKPACRAPCKIPVKKAVVLYNGEKKRVQNDLKDGILHGETVSFFCKNKEKSCAYTVDVACVDGNFTLPACFKERGFFSTLVKKDPSDMKACEDEA</sequence>
<organism evidence="16 17">
    <name type="scientific">Corvus moneduloides</name>
    <name type="common">New Caledonian crow</name>
    <dbReference type="NCBI Taxonomy" id="1196302"/>
    <lineage>
        <taxon>Eukaryota</taxon>
        <taxon>Metazoa</taxon>
        <taxon>Chordata</taxon>
        <taxon>Craniata</taxon>
        <taxon>Vertebrata</taxon>
        <taxon>Euteleostomi</taxon>
        <taxon>Archelosauria</taxon>
        <taxon>Archosauria</taxon>
        <taxon>Dinosauria</taxon>
        <taxon>Saurischia</taxon>
        <taxon>Theropoda</taxon>
        <taxon>Coelurosauria</taxon>
        <taxon>Aves</taxon>
        <taxon>Neognathae</taxon>
        <taxon>Neoaves</taxon>
        <taxon>Telluraves</taxon>
        <taxon>Australaves</taxon>
        <taxon>Passeriformes</taxon>
        <taxon>Corvoidea</taxon>
        <taxon>Corvidae</taxon>
        <taxon>Corvus</taxon>
    </lineage>
</organism>
<keyword evidence="6 15" id="KW-0768">Sushi</keyword>
<evidence type="ECO:0000256" key="1">
    <source>
        <dbReference type="ARBA" id="ARBA00003651"/>
    </source>
</evidence>
<keyword evidence="12" id="KW-0325">Glycoprotein</keyword>
<dbReference type="PANTHER" id="PTHR19325">
    <property type="entry name" value="COMPLEMENT COMPONENT-RELATED SUSHI DOMAIN-CONTAINING"/>
    <property type="match status" value="1"/>
</dbReference>
<comment type="subcellular location">
    <subcellularLocation>
        <location evidence="2">Membrane</location>
    </subcellularLocation>
    <subcellularLocation>
        <location evidence="3">Secreted</location>
    </subcellularLocation>
</comment>
<dbReference type="OMA" id="TFAVMRQ"/>
<keyword evidence="8" id="KW-0732">Signal</keyword>
<dbReference type="InterPro" id="IPR035976">
    <property type="entry name" value="Sushi/SCR/CCP_sf"/>
</dbReference>
<dbReference type="InterPro" id="IPR050350">
    <property type="entry name" value="Compl-Cell_Adhes-Reg"/>
</dbReference>
<reference evidence="16" key="2">
    <citation type="submission" date="2025-08" db="UniProtKB">
        <authorList>
            <consortium name="Ensembl"/>
        </authorList>
    </citation>
    <scope>IDENTIFICATION</scope>
</reference>
<feature type="disulfide bond" evidence="15">
    <location>
        <begin position="84"/>
        <end position="127"/>
    </location>
</feature>
<comment type="caution">
    <text evidence="15">Lacks conserved residue(s) required for the propagation of feature annotation.</text>
</comment>
<dbReference type="SMART" id="SM00032">
    <property type="entry name" value="CCP"/>
    <property type="match status" value="4"/>
</dbReference>
<evidence type="ECO:0000256" key="11">
    <source>
        <dbReference type="ARBA" id="ARBA00023157"/>
    </source>
</evidence>
<dbReference type="PROSITE" id="PS50923">
    <property type="entry name" value="SUSHI"/>
    <property type="match status" value="4"/>
</dbReference>
<dbReference type="Gene3D" id="2.10.70.10">
    <property type="entry name" value="Complement Module, domain 1"/>
    <property type="match status" value="5"/>
</dbReference>
<keyword evidence="5" id="KW-0964">Secreted</keyword>
<name>A0A8U7NPA3_CORMO</name>
<dbReference type="CDD" id="cd00033">
    <property type="entry name" value="CCP"/>
    <property type="match status" value="4"/>
</dbReference>
<feature type="disulfide bond" evidence="15">
    <location>
        <begin position="315"/>
        <end position="358"/>
    </location>
</feature>
<feature type="disulfide bond" evidence="15">
    <location>
        <begin position="171"/>
        <end position="198"/>
    </location>
</feature>
<dbReference type="SUPFAM" id="SSF57535">
    <property type="entry name" value="Complement control module/SCR domain"/>
    <property type="match status" value="5"/>
</dbReference>
<evidence type="ECO:0000256" key="14">
    <source>
        <dbReference type="ARBA" id="ARBA00033414"/>
    </source>
</evidence>
<dbReference type="PANTHER" id="PTHR19325:SF575">
    <property type="entry name" value="LOCOMOTION-RELATED PROTEIN HIKARU GENKI"/>
    <property type="match status" value="1"/>
</dbReference>
<keyword evidence="7" id="KW-0358">Heparin-binding</keyword>
<dbReference type="GO" id="GO:0005576">
    <property type="term" value="C:extracellular region"/>
    <property type="evidence" value="ECO:0007669"/>
    <property type="project" value="UniProtKB-SubCell"/>
</dbReference>
<comment type="function">
    <text evidence="1">Binds to various kinds of negatively charged substances such as heparin, phospholipids, and dextran sulfate. May prevent activation of the intrinsic blood coagulation cascade by binding to phospholipids on the surface of damaged cells.</text>
</comment>
<keyword evidence="11 15" id="KW-1015">Disulfide bond</keyword>
<evidence type="ECO:0000256" key="7">
    <source>
        <dbReference type="ARBA" id="ARBA00022674"/>
    </source>
</evidence>
<dbReference type="FunFam" id="2.10.70.10:FF:000011">
    <property type="entry name" value="CUB and sushi domain-containing protein 3 isoform A"/>
    <property type="match status" value="1"/>
</dbReference>
<evidence type="ECO:0000256" key="9">
    <source>
        <dbReference type="ARBA" id="ARBA00022737"/>
    </source>
</evidence>
<dbReference type="InterPro" id="IPR015104">
    <property type="entry name" value="Sushi_2"/>
</dbReference>
<evidence type="ECO:0000256" key="4">
    <source>
        <dbReference type="ARBA" id="ARBA00020104"/>
    </source>
</evidence>
<keyword evidence="9" id="KW-0677">Repeat</keyword>
<dbReference type="InterPro" id="IPR000436">
    <property type="entry name" value="Sushi_SCR_CCP_dom"/>
</dbReference>
<evidence type="ECO:0000256" key="3">
    <source>
        <dbReference type="ARBA" id="ARBA00004613"/>
    </source>
</evidence>
<keyword evidence="17" id="KW-1185">Reference proteome</keyword>
<dbReference type="Proteomes" id="UP000694553">
    <property type="component" value="Unassembled WGS sequence"/>
</dbReference>
<reference evidence="16" key="3">
    <citation type="submission" date="2025-09" db="UniProtKB">
        <authorList>
            <consortium name="Ensembl"/>
        </authorList>
    </citation>
    <scope>IDENTIFICATION</scope>
</reference>
<dbReference type="Pfam" id="PF09014">
    <property type="entry name" value="Sushi_2"/>
    <property type="match status" value="1"/>
</dbReference>
<dbReference type="Ensembl" id="ENSCMUT00000031210.1">
    <property type="protein sequence ID" value="ENSCMUP00000029114.1"/>
    <property type="gene ID" value="ENSCMUG00000013699.2"/>
</dbReference>
<gene>
    <name evidence="16" type="primary">APOH</name>
</gene>
<dbReference type="GO" id="GO:0016020">
    <property type="term" value="C:membrane"/>
    <property type="evidence" value="ECO:0007669"/>
    <property type="project" value="UniProtKB-SubCell"/>
</dbReference>
<evidence type="ECO:0000256" key="2">
    <source>
        <dbReference type="ARBA" id="ARBA00004370"/>
    </source>
</evidence>
<evidence type="ECO:0000256" key="15">
    <source>
        <dbReference type="PROSITE-ProRule" id="PRU00302"/>
    </source>
</evidence>
<dbReference type="Pfam" id="PF00084">
    <property type="entry name" value="Sushi"/>
    <property type="match status" value="4"/>
</dbReference>
<protein>
    <recommendedName>
        <fullName evidence="4">Beta-2-glycoprotein 1</fullName>
    </recommendedName>
    <alternativeName>
        <fullName evidence="13">Apolipoprotein H</fullName>
    </alternativeName>
    <alternativeName>
        <fullName evidence="14">Beta-2-glycoprotein I</fullName>
    </alternativeName>
</protein>
<evidence type="ECO:0000256" key="13">
    <source>
        <dbReference type="ARBA" id="ARBA00029855"/>
    </source>
</evidence>
<evidence type="ECO:0000313" key="16">
    <source>
        <dbReference type="Ensembl" id="ENSCMUP00000029114.1"/>
    </source>
</evidence>
<evidence type="ECO:0000256" key="12">
    <source>
        <dbReference type="ARBA" id="ARBA00023180"/>
    </source>
</evidence>
<accession>A0A8U7NPA3</accession>
<dbReference type="AlphaFoldDB" id="A0A8U7NPA3"/>
<evidence type="ECO:0000256" key="5">
    <source>
        <dbReference type="ARBA" id="ARBA00022525"/>
    </source>
</evidence>